<keyword evidence="3 8" id="KW-0479">Metal-binding</keyword>
<comment type="caution">
    <text evidence="8">Lacks conserved residue(s) required for the propagation of feature annotation.</text>
</comment>
<dbReference type="InterPro" id="IPR025877">
    <property type="entry name" value="MobA-like_NTP_Trfase"/>
</dbReference>
<keyword evidence="10" id="KW-0548">Nucleotidyltransferase</keyword>
<dbReference type="GO" id="GO:0016779">
    <property type="term" value="F:nucleotidyltransferase activity"/>
    <property type="evidence" value="ECO:0007669"/>
    <property type="project" value="UniProtKB-KW"/>
</dbReference>
<dbReference type="Gene3D" id="3.90.550.10">
    <property type="entry name" value="Spore Coat Polysaccharide Biosynthesis Protein SpsA, Chain A"/>
    <property type="match status" value="1"/>
</dbReference>
<keyword evidence="5 8" id="KW-0460">Magnesium</keyword>
<feature type="domain" description="MobA-like NTP transferase" evidence="9">
    <location>
        <begin position="7"/>
        <end position="156"/>
    </location>
</feature>
<comment type="domain">
    <text evidence="8">The N-terminal domain determines nucleotide recognition and specific binding, while the C-terminal domain determines the specific binding to the target protein.</text>
</comment>
<sequence length="196" mass="21504">MNDVTLAVLAGGRARRMGGQDKGLVTVAGKPMIQHVLDRISQPDQPAMVIANRHQDQYAEFGYPVFSDALADFPGPLAGIAVALQHSDTEWVLVCPCDTPQLPPKLMEQMLATQREHQAEVVVAHDGEYEHSVVLLLSTSLLPSLSAYLEGGDRKVDLWYGQHAVARCYFEGQASAFANINTPEQRQQLELELLGQ</sequence>
<evidence type="ECO:0000256" key="5">
    <source>
        <dbReference type="ARBA" id="ARBA00022842"/>
    </source>
</evidence>
<evidence type="ECO:0000256" key="3">
    <source>
        <dbReference type="ARBA" id="ARBA00022723"/>
    </source>
</evidence>
<keyword evidence="11" id="KW-1185">Reference proteome</keyword>
<comment type="subunit">
    <text evidence="8">Monomer.</text>
</comment>
<keyword evidence="6 8" id="KW-0342">GTP-binding</keyword>
<comment type="similarity">
    <text evidence="8">Belongs to the MobA family.</text>
</comment>
<evidence type="ECO:0000313" key="10">
    <source>
        <dbReference type="EMBL" id="GAA5186764.1"/>
    </source>
</evidence>
<dbReference type="PANTHER" id="PTHR19136:SF81">
    <property type="entry name" value="MOLYBDENUM COFACTOR GUANYLYLTRANSFERASE"/>
    <property type="match status" value="1"/>
</dbReference>
<evidence type="ECO:0000259" key="9">
    <source>
        <dbReference type="Pfam" id="PF12804"/>
    </source>
</evidence>
<comment type="catalytic activity">
    <reaction evidence="8">
        <text>Mo-molybdopterin + GTP + H(+) = Mo-molybdopterin guanine dinucleotide + diphosphate</text>
        <dbReference type="Rhea" id="RHEA:34243"/>
        <dbReference type="ChEBI" id="CHEBI:15378"/>
        <dbReference type="ChEBI" id="CHEBI:33019"/>
        <dbReference type="ChEBI" id="CHEBI:37565"/>
        <dbReference type="ChEBI" id="CHEBI:71302"/>
        <dbReference type="ChEBI" id="CHEBI:71310"/>
        <dbReference type="EC" id="2.7.7.77"/>
    </reaction>
</comment>
<organism evidence="10 11">
    <name type="scientific">Ferrimonas gelatinilytica</name>
    <dbReference type="NCBI Taxonomy" id="1255257"/>
    <lineage>
        <taxon>Bacteria</taxon>
        <taxon>Pseudomonadati</taxon>
        <taxon>Pseudomonadota</taxon>
        <taxon>Gammaproteobacteria</taxon>
        <taxon>Alteromonadales</taxon>
        <taxon>Ferrimonadaceae</taxon>
        <taxon>Ferrimonas</taxon>
    </lineage>
</organism>
<feature type="binding site" evidence="8">
    <location>
        <position position="22"/>
    </location>
    <ligand>
        <name>GTP</name>
        <dbReference type="ChEBI" id="CHEBI:37565"/>
    </ligand>
</feature>
<dbReference type="SUPFAM" id="SSF53448">
    <property type="entry name" value="Nucleotide-diphospho-sugar transferases"/>
    <property type="match status" value="1"/>
</dbReference>
<dbReference type="CDD" id="cd02503">
    <property type="entry name" value="MobA"/>
    <property type="match status" value="1"/>
</dbReference>
<reference evidence="11" key="1">
    <citation type="journal article" date="2019" name="Int. J. Syst. Evol. Microbiol.">
        <title>The Global Catalogue of Microorganisms (GCM) 10K type strain sequencing project: providing services to taxonomists for standard genome sequencing and annotation.</title>
        <authorList>
            <consortium name="The Broad Institute Genomics Platform"/>
            <consortium name="The Broad Institute Genome Sequencing Center for Infectious Disease"/>
            <person name="Wu L."/>
            <person name="Ma J."/>
        </authorList>
    </citation>
    <scope>NUCLEOTIDE SEQUENCE [LARGE SCALE GENOMIC DNA]</scope>
    <source>
        <strain evidence="11">JCM 18720</strain>
    </source>
</reference>
<keyword evidence="1 8" id="KW-0963">Cytoplasm</keyword>
<evidence type="ECO:0000256" key="6">
    <source>
        <dbReference type="ARBA" id="ARBA00023134"/>
    </source>
</evidence>
<evidence type="ECO:0000256" key="1">
    <source>
        <dbReference type="ARBA" id="ARBA00022490"/>
    </source>
</evidence>
<dbReference type="InterPro" id="IPR029044">
    <property type="entry name" value="Nucleotide-diphossugar_trans"/>
</dbReference>
<keyword evidence="7 8" id="KW-0501">Molybdenum cofactor biosynthesis</keyword>
<protein>
    <recommendedName>
        <fullName evidence="8">Molybdenum cofactor guanylyltransferase</fullName>
        <shortName evidence="8">MoCo guanylyltransferase</shortName>
        <ecNumber evidence="8">2.7.7.77</ecNumber>
    </recommendedName>
    <alternativeName>
        <fullName evidence="8">GTP:molybdopterin guanylyltransferase</fullName>
    </alternativeName>
    <alternativeName>
        <fullName evidence="8">Mo-MPT guanylyltransferase</fullName>
    </alternativeName>
    <alternativeName>
        <fullName evidence="8">Molybdopterin guanylyltransferase</fullName>
    </alternativeName>
    <alternativeName>
        <fullName evidence="8">Molybdopterin-guanine dinucleotide synthase</fullName>
        <shortName evidence="8">MGD synthase</shortName>
    </alternativeName>
</protein>
<comment type="cofactor">
    <cofactor evidence="8">
        <name>Mg(2+)</name>
        <dbReference type="ChEBI" id="CHEBI:18420"/>
    </cofactor>
</comment>
<evidence type="ECO:0000313" key="11">
    <source>
        <dbReference type="Proteomes" id="UP001501600"/>
    </source>
</evidence>
<dbReference type="Proteomes" id="UP001501600">
    <property type="component" value="Unassembled WGS sequence"/>
</dbReference>
<accession>A0ABP9RTB1</accession>
<dbReference type="NCBIfam" id="TIGR02665">
    <property type="entry name" value="molyb_mobA"/>
    <property type="match status" value="1"/>
</dbReference>
<evidence type="ECO:0000256" key="4">
    <source>
        <dbReference type="ARBA" id="ARBA00022741"/>
    </source>
</evidence>
<comment type="subcellular location">
    <subcellularLocation>
        <location evidence="8">Cytoplasm</location>
    </subcellularLocation>
</comment>
<name>A0ABP9RTB1_9GAMM</name>
<feature type="binding site" evidence="8">
    <location>
        <position position="98"/>
    </location>
    <ligand>
        <name>GTP</name>
        <dbReference type="ChEBI" id="CHEBI:37565"/>
    </ligand>
</feature>
<dbReference type="EMBL" id="BAABLF010000004">
    <property type="protein sequence ID" value="GAA5186764.1"/>
    <property type="molecule type" value="Genomic_DNA"/>
</dbReference>
<proteinExistence type="inferred from homology"/>
<dbReference type="EC" id="2.7.7.77" evidence="8"/>
<dbReference type="Pfam" id="PF12804">
    <property type="entry name" value="NTP_transf_3"/>
    <property type="match status" value="1"/>
</dbReference>
<dbReference type="RefSeq" id="WP_345315257.1">
    <property type="nucleotide sequence ID" value="NZ_BAABLF010000004.1"/>
</dbReference>
<feature type="binding site" evidence="8">
    <location>
        <position position="68"/>
    </location>
    <ligand>
        <name>GTP</name>
        <dbReference type="ChEBI" id="CHEBI:37565"/>
    </ligand>
</feature>
<comment type="caution">
    <text evidence="10">The sequence shown here is derived from an EMBL/GenBank/DDBJ whole genome shotgun (WGS) entry which is preliminary data.</text>
</comment>
<dbReference type="HAMAP" id="MF_00316">
    <property type="entry name" value="MobA"/>
    <property type="match status" value="1"/>
</dbReference>
<comment type="function">
    <text evidence="8">Transfers a GMP moiety from GTP to Mo-molybdopterin (Mo-MPT) cofactor (Moco or molybdenum cofactor) to form Mo-molybdopterin guanine dinucleotide (Mo-MGD) cofactor.</text>
</comment>
<dbReference type="InterPro" id="IPR013482">
    <property type="entry name" value="Molybde_CF_guanTrfase"/>
</dbReference>
<dbReference type="PANTHER" id="PTHR19136">
    <property type="entry name" value="MOLYBDENUM COFACTOR GUANYLYLTRANSFERASE"/>
    <property type="match status" value="1"/>
</dbReference>
<evidence type="ECO:0000256" key="8">
    <source>
        <dbReference type="HAMAP-Rule" id="MF_00316"/>
    </source>
</evidence>
<feature type="binding site" evidence="8">
    <location>
        <begin position="9"/>
        <end position="11"/>
    </location>
    <ligand>
        <name>GTP</name>
        <dbReference type="ChEBI" id="CHEBI:37565"/>
    </ligand>
</feature>
<keyword evidence="2 8" id="KW-0808">Transferase</keyword>
<evidence type="ECO:0000256" key="7">
    <source>
        <dbReference type="ARBA" id="ARBA00023150"/>
    </source>
</evidence>
<keyword evidence="4 8" id="KW-0547">Nucleotide-binding</keyword>
<gene>
    <name evidence="8 10" type="primary">mobA</name>
    <name evidence="10" type="ORF">GCM10025772_02900</name>
</gene>
<feature type="binding site" evidence="8">
    <location>
        <position position="98"/>
    </location>
    <ligand>
        <name>Mg(2+)</name>
        <dbReference type="ChEBI" id="CHEBI:18420"/>
    </ligand>
</feature>
<evidence type="ECO:0000256" key="2">
    <source>
        <dbReference type="ARBA" id="ARBA00022679"/>
    </source>
</evidence>